<evidence type="ECO:0000313" key="1">
    <source>
        <dbReference type="EMBL" id="KAL2645071.1"/>
    </source>
</evidence>
<sequence>MNESDEIAVIREFYTSLSVPQVDHPQGIRILFCYRYRSLVNYIASTLILSFCRRERKGAERERKGIKEEKEEDEVFRLLVEMMDRVADREGEEVDQW</sequence>
<keyword evidence="2" id="KW-1185">Reference proteome</keyword>
<comment type="caution">
    <text evidence="1">The sequence shown here is derived from an EMBL/GenBank/DDBJ whole genome shotgun (WGS) entry which is preliminary data.</text>
</comment>
<protein>
    <submittedName>
        <fullName evidence="1">Uncharacterized protein</fullName>
    </submittedName>
</protein>
<organism evidence="1 2">
    <name type="scientific">Riccia fluitans</name>
    <dbReference type="NCBI Taxonomy" id="41844"/>
    <lineage>
        <taxon>Eukaryota</taxon>
        <taxon>Viridiplantae</taxon>
        <taxon>Streptophyta</taxon>
        <taxon>Embryophyta</taxon>
        <taxon>Marchantiophyta</taxon>
        <taxon>Marchantiopsida</taxon>
        <taxon>Marchantiidae</taxon>
        <taxon>Marchantiales</taxon>
        <taxon>Ricciaceae</taxon>
        <taxon>Riccia</taxon>
    </lineage>
</organism>
<reference evidence="1 2" key="1">
    <citation type="submission" date="2024-09" db="EMBL/GenBank/DDBJ databases">
        <title>Chromosome-scale assembly of Riccia fluitans.</title>
        <authorList>
            <person name="Paukszto L."/>
            <person name="Sawicki J."/>
            <person name="Karawczyk K."/>
            <person name="Piernik-Szablinska J."/>
            <person name="Szczecinska M."/>
            <person name="Mazdziarz M."/>
        </authorList>
    </citation>
    <scope>NUCLEOTIDE SEQUENCE [LARGE SCALE GENOMIC DNA]</scope>
    <source>
        <strain evidence="1">Rf_01</strain>
        <tissue evidence="1">Aerial parts of the thallus</tissue>
    </source>
</reference>
<evidence type="ECO:0000313" key="2">
    <source>
        <dbReference type="Proteomes" id="UP001605036"/>
    </source>
</evidence>
<dbReference type="AlphaFoldDB" id="A0ABD1ZBD3"/>
<gene>
    <name evidence="1" type="ORF">R1flu_012658</name>
</gene>
<name>A0ABD1ZBD3_9MARC</name>
<proteinExistence type="predicted"/>
<accession>A0ABD1ZBD3</accession>
<dbReference type="Proteomes" id="UP001605036">
    <property type="component" value="Unassembled WGS sequence"/>
</dbReference>
<dbReference type="EMBL" id="JBHFFA010000002">
    <property type="protein sequence ID" value="KAL2645071.1"/>
    <property type="molecule type" value="Genomic_DNA"/>
</dbReference>